<dbReference type="WBParaSite" id="TCNE_0000511501-mRNA-1">
    <property type="protein sequence ID" value="TCNE_0000511501-mRNA-1"/>
    <property type="gene ID" value="TCNE_0000511501"/>
</dbReference>
<dbReference type="AlphaFoldDB" id="A0A183U9E5"/>
<dbReference type="Proteomes" id="UP000050794">
    <property type="component" value="Unassembled WGS sequence"/>
</dbReference>
<evidence type="ECO:0000313" key="3">
    <source>
        <dbReference type="Proteomes" id="UP000050794"/>
    </source>
</evidence>
<feature type="region of interest" description="Disordered" evidence="1">
    <location>
        <begin position="1"/>
        <end position="24"/>
    </location>
</feature>
<proteinExistence type="predicted"/>
<keyword evidence="3" id="KW-1185">Reference proteome</keyword>
<reference evidence="4" key="1">
    <citation type="submission" date="2016-06" db="UniProtKB">
        <authorList>
            <consortium name="WormBaseParasite"/>
        </authorList>
    </citation>
    <scope>IDENTIFICATION</scope>
</reference>
<reference evidence="2 3" key="2">
    <citation type="submission" date="2018-11" db="EMBL/GenBank/DDBJ databases">
        <authorList>
            <consortium name="Pathogen Informatics"/>
        </authorList>
    </citation>
    <scope>NUCLEOTIDE SEQUENCE [LARGE SCALE GENOMIC DNA]</scope>
</reference>
<protein>
    <submittedName>
        <fullName evidence="2 4">Uncharacterized protein</fullName>
    </submittedName>
</protein>
<evidence type="ECO:0000313" key="2">
    <source>
        <dbReference type="EMBL" id="VDM34200.1"/>
    </source>
</evidence>
<organism evidence="3 4">
    <name type="scientific">Toxocara canis</name>
    <name type="common">Canine roundworm</name>
    <dbReference type="NCBI Taxonomy" id="6265"/>
    <lineage>
        <taxon>Eukaryota</taxon>
        <taxon>Metazoa</taxon>
        <taxon>Ecdysozoa</taxon>
        <taxon>Nematoda</taxon>
        <taxon>Chromadorea</taxon>
        <taxon>Rhabditida</taxon>
        <taxon>Spirurina</taxon>
        <taxon>Ascaridomorpha</taxon>
        <taxon>Ascaridoidea</taxon>
        <taxon>Toxocaridae</taxon>
        <taxon>Toxocara</taxon>
    </lineage>
</organism>
<name>A0A183U9E5_TOXCA</name>
<gene>
    <name evidence="2" type="ORF">TCNE_LOCUS5115</name>
</gene>
<evidence type="ECO:0000313" key="4">
    <source>
        <dbReference type="WBParaSite" id="TCNE_0000511501-mRNA-1"/>
    </source>
</evidence>
<sequence length="57" mass="6892">MMSLKRRRKHEERDEAKKRHKAVKGKSFVRISSFSYVQHSHLPFFPMLLILLRTLEP</sequence>
<accession>A0A183U9E5</accession>
<dbReference type="EMBL" id="UYWY01011130">
    <property type="protein sequence ID" value="VDM34200.1"/>
    <property type="molecule type" value="Genomic_DNA"/>
</dbReference>
<feature type="compositionally biased region" description="Basic residues" evidence="1">
    <location>
        <begin position="1"/>
        <end position="10"/>
    </location>
</feature>
<evidence type="ECO:0000256" key="1">
    <source>
        <dbReference type="SAM" id="MobiDB-lite"/>
    </source>
</evidence>